<keyword evidence="4" id="KW-1185">Reference proteome</keyword>
<reference key="1">
    <citation type="submission" date="2007-01" db="EMBL/GenBank/DDBJ databases">
        <title>The Genome Sequence of Puccinia graminis f. sp. tritici Strain CRL 75-36-700-3.</title>
        <authorList>
            <consortium name="The Broad Institute Genome Sequencing Platform"/>
            <person name="Birren B."/>
            <person name="Lander E."/>
            <person name="Galagan J."/>
            <person name="Nusbaum C."/>
            <person name="Devon K."/>
            <person name="Cuomo C."/>
            <person name="Jaffe D."/>
            <person name="Butler J."/>
            <person name="Alvarez P."/>
            <person name="Gnerre S."/>
            <person name="Grabherr M."/>
            <person name="Mauceli E."/>
            <person name="Brockman W."/>
            <person name="Young S."/>
            <person name="LaButti K."/>
            <person name="Sykes S."/>
            <person name="DeCaprio D."/>
            <person name="Crawford M."/>
            <person name="Koehrsen M."/>
            <person name="Engels R."/>
            <person name="Montgomery P."/>
            <person name="Pearson M."/>
            <person name="Howarth C."/>
            <person name="Larson L."/>
            <person name="White J."/>
            <person name="Zeng Q."/>
            <person name="Kodira C."/>
            <person name="Yandava C."/>
            <person name="Alvarado L."/>
            <person name="O'Leary S."/>
            <person name="Szabo L."/>
            <person name="Dean R."/>
            <person name="Schein J."/>
        </authorList>
    </citation>
    <scope>NUCLEOTIDE SEQUENCE</scope>
    <source>
        <strain>CRL 75-36-700-3</strain>
    </source>
</reference>
<evidence type="ECO:0000313" key="3">
    <source>
        <dbReference type="EMBL" id="EFP83398.1"/>
    </source>
</evidence>
<evidence type="ECO:0000256" key="2">
    <source>
        <dbReference type="SAM" id="Phobius"/>
    </source>
</evidence>
<protein>
    <recommendedName>
        <fullName evidence="5">Transmembrane protein</fullName>
    </recommendedName>
</protein>
<dbReference type="Proteomes" id="UP000008783">
    <property type="component" value="Unassembled WGS sequence"/>
</dbReference>
<name>E3KGH3_PUCGT</name>
<dbReference type="HOGENOM" id="CLU_1960662_0_0_1"/>
<feature type="region of interest" description="Disordered" evidence="1">
    <location>
        <begin position="12"/>
        <end position="34"/>
    </location>
</feature>
<feature type="transmembrane region" description="Helical" evidence="2">
    <location>
        <begin position="44"/>
        <end position="64"/>
    </location>
</feature>
<dbReference type="OrthoDB" id="3141857at2759"/>
<dbReference type="RefSeq" id="XP_003327817.1">
    <property type="nucleotide sequence ID" value="XM_003327769.2"/>
</dbReference>
<reference evidence="4" key="2">
    <citation type="journal article" date="2011" name="Proc. Natl. Acad. Sci. U.S.A.">
        <title>Obligate biotrophy features unraveled by the genomic analysis of rust fungi.</title>
        <authorList>
            <person name="Duplessis S."/>
            <person name="Cuomo C.A."/>
            <person name="Lin Y.-C."/>
            <person name="Aerts A."/>
            <person name="Tisserant E."/>
            <person name="Veneault-Fourrey C."/>
            <person name="Joly D.L."/>
            <person name="Hacquard S."/>
            <person name="Amselem J."/>
            <person name="Cantarel B.L."/>
            <person name="Chiu R."/>
            <person name="Coutinho P.M."/>
            <person name="Feau N."/>
            <person name="Field M."/>
            <person name="Frey P."/>
            <person name="Gelhaye E."/>
            <person name="Goldberg J."/>
            <person name="Grabherr M.G."/>
            <person name="Kodira C.D."/>
            <person name="Kohler A."/>
            <person name="Kuees U."/>
            <person name="Lindquist E.A."/>
            <person name="Lucas S.M."/>
            <person name="Mago R."/>
            <person name="Mauceli E."/>
            <person name="Morin E."/>
            <person name="Murat C."/>
            <person name="Pangilinan J.L."/>
            <person name="Park R."/>
            <person name="Pearson M."/>
            <person name="Quesneville H."/>
            <person name="Rouhier N."/>
            <person name="Sakthikumar S."/>
            <person name="Salamov A.A."/>
            <person name="Schmutz J."/>
            <person name="Selles B."/>
            <person name="Shapiro H."/>
            <person name="Tanguay P."/>
            <person name="Tuskan G.A."/>
            <person name="Henrissat B."/>
            <person name="Van de Peer Y."/>
            <person name="Rouze P."/>
            <person name="Ellis J.G."/>
            <person name="Dodds P.N."/>
            <person name="Schein J.E."/>
            <person name="Zhong S."/>
            <person name="Hamelin R.C."/>
            <person name="Grigoriev I.V."/>
            <person name="Szabo L.J."/>
            <person name="Martin F."/>
        </authorList>
    </citation>
    <scope>NUCLEOTIDE SEQUENCE [LARGE SCALE GENOMIC DNA]</scope>
    <source>
        <strain evidence="4">CRL 75-36-700-3 / race SCCL</strain>
    </source>
</reference>
<keyword evidence="2" id="KW-0472">Membrane</keyword>
<proteinExistence type="predicted"/>
<organism evidence="3 4">
    <name type="scientific">Puccinia graminis f. sp. tritici (strain CRL 75-36-700-3 / race SCCL)</name>
    <name type="common">Black stem rust fungus</name>
    <dbReference type="NCBI Taxonomy" id="418459"/>
    <lineage>
        <taxon>Eukaryota</taxon>
        <taxon>Fungi</taxon>
        <taxon>Dikarya</taxon>
        <taxon>Basidiomycota</taxon>
        <taxon>Pucciniomycotina</taxon>
        <taxon>Pucciniomycetes</taxon>
        <taxon>Pucciniales</taxon>
        <taxon>Pucciniaceae</taxon>
        <taxon>Puccinia</taxon>
    </lineage>
</organism>
<dbReference type="EMBL" id="DS178286">
    <property type="protein sequence ID" value="EFP83398.1"/>
    <property type="molecule type" value="Genomic_DNA"/>
</dbReference>
<dbReference type="AlphaFoldDB" id="E3KGH3"/>
<accession>E3KGH3</accession>
<dbReference type="KEGG" id="pgr:PGTG_08584"/>
<keyword evidence="2" id="KW-0812">Transmembrane</keyword>
<sequence>MFPSFYRANQVDAQPNTTAQSGTGRKTAPMNPSHLNKAVRKDPAVFPLAIIIGGVICAAGYFAFNKAPKEGGGVESVGPQKRNYKDEVNQNPQTNLVKKVFFPKTVVLFFFLLNTHGSIFSQKKKRWM</sequence>
<feature type="compositionally biased region" description="Polar residues" evidence="1">
    <location>
        <begin position="12"/>
        <end position="24"/>
    </location>
</feature>
<evidence type="ECO:0008006" key="5">
    <source>
        <dbReference type="Google" id="ProtNLM"/>
    </source>
</evidence>
<dbReference type="GeneID" id="10545114"/>
<dbReference type="InParanoid" id="E3KGH3"/>
<evidence type="ECO:0000313" key="4">
    <source>
        <dbReference type="Proteomes" id="UP000008783"/>
    </source>
</evidence>
<feature type="transmembrane region" description="Helical" evidence="2">
    <location>
        <begin position="101"/>
        <end position="120"/>
    </location>
</feature>
<dbReference type="VEuPathDB" id="FungiDB:PGTG_08584"/>
<gene>
    <name evidence="3" type="ORF">PGTG_08584</name>
</gene>
<keyword evidence="2" id="KW-1133">Transmembrane helix</keyword>
<evidence type="ECO:0000256" key="1">
    <source>
        <dbReference type="SAM" id="MobiDB-lite"/>
    </source>
</evidence>